<protein>
    <submittedName>
        <fullName evidence="2">Uncharacterized protein</fullName>
    </submittedName>
</protein>
<accession>A0A7N0VGU8</accession>
<dbReference type="Gramene" id="Kaladp0734s0003.1.v1.1">
    <property type="protein sequence ID" value="Kaladp0734s0003.1.v1.1.CDS.1"/>
    <property type="gene ID" value="Kaladp0734s0003.v1.1"/>
</dbReference>
<organism evidence="2 3">
    <name type="scientific">Kalanchoe fedtschenkoi</name>
    <name type="common">Lavender scallops</name>
    <name type="synonym">South American air plant</name>
    <dbReference type="NCBI Taxonomy" id="63787"/>
    <lineage>
        <taxon>Eukaryota</taxon>
        <taxon>Viridiplantae</taxon>
        <taxon>Streptophyta</taxon>
        <taxon>Embryophyta</taxon>
        <taxon>Tracheophyta</taxon>
        <taxon>Spermatophyta</taxon>
        <taxon>Magnoliopsida</taxon>
        <taxon>eudicotyledons</taxon>
        <taxon>Gunneridae</taxon>
        <taxon>Pentapetalae</taxon>
        <taxon>Saxifragales</taxon>
        <taxon>Crassulaceae</taxon>
        <taxon>Kalanchoe</taxon>
    </lineage>
</organism>
<feature type="region of interest" description="Disordered" evidence="1">
    <location>
        <begin position="72"/>
        <end position="99"/>
    </location>
</feature>
<feature type="compositionally biased region" description="Basic and acidic residues" evidence="1">
    <location>
        <begin position="75"/>
        <end position="85"/>
    </location>
</feature>
<feature type="compositionally biased region" description="Low complexity" evidence="1">
    <location>
        <begin position="1"/>
        <end position="15"/>
    </location>
</feature>
<dbReference type="GO" id="GO:0010112">
    <property type="term" value="P:regulation of systemic acquired resistance"/>
    <property type="evidence" value="ECO:0007669"/>
    <property type="project" value="InterPro"/>
</dbReference>
<dbReference type="InterPro" id="IPR034577">
    <property type="entry name" value="NIMIN-2"/>
</dbReference>
<dbReference type="AlphaFoldDB" id="A0A7N0VGU8"/>
<feature type="compositionally biased region" description="Basic and acidic residues" evidence="1">
    <location>
        <begin position="16"/>
        <end position="26"/>
    </location>
</feature>
<proteinExistence type="predicted"/>
<reference evidence="2" key="1">
    <citation type="submission" date="2021-01" db="UniProtKB">
        <authorList>
            <consortium name="EnsemblPlants"/>
        </authorList>
    </citation>
    <scope>IDENTIFICATION</scope>
</reference>
<keyword evidence="3" id="KW-1185">Reference proteome</keyword>
<evidence type="ECO:0000256" key="1">
    <source>
        <dbReference type="SAM" id="MobiDB-lite"/>
    </source>
</evidence>
<sequence>MAEASRSGGASPEAAEGGRKRAREAADPAAVTDEEVEEFWAILRRLRRPVKSLEGGRSGKRWRPSFVAEDFSADGGEKAEEKRCEGGGALDLNVDPLTE</sequence>
<evidence type="ECO:0000313" key="2">
    <source>
        <dbReference type="EnsemblPlants" id="Kaladp0734s0003.1.v1.1.CDS.1"/>
    </source>
</evidence>
<name>A0A7N0VGU8_KALFE</name>
<dbReference type="Proteomes" id="UP000594263">
    <property type="component" value="Unplaced"/>
</dbReference>
<evidence type="ECO:0000313" key="3">
    <source>
        <dbReference type="Proteomes" id="UP000594263"/>
    </source>
</evidence>
<dbReference type="PANTHER" id="PTHR35735:SF8">
    <property type="entry name" value="PROTEIN NIM1-INTERACTING 2"/>
    <property type="match status" value="1"/>
</dbReference>
<dbReference type="EnsemblPlants" id="Kaladp0734s0003.1.v1.1">
    <property type="protein sequence ID" value="Kaladp0734s0003.1.v1.1.CDS.1"/>
    <property type="gene ID" value="Kaladp0734s0003.v1.1"/>
</dbReference>
<feature type="region of interest" description="Disordered" evidence="1">
    <location>
        <begin position="1"/>
        <end position="34"/>
    </location>
</feature>
<dbReference type="PANTHER" id="PTHR35735">
    <property type="entry name" value="PROTEIN NIM1-INTERACTING 2"/>
    <property type="match status" value="1"/>
</dbReference>